<name>A0A1M7Y7I0_9FIRM</name>
<evidence type="ECO:0000256" key="1">
    <source>
        <dbReference type="SAM" id="MobiDB-lite"/>
    </source>
</evidence>
<dbReference type="OrthoDB" id="192868at2"/>
<reference evidence="4 5" key="1">
    <citation type="submission" date="2016-12" db="EMBL/GenBank/DDBJ databases">
        <authorList>
            <person name="Song W.-J."/>
            <person name="Kurnit D.M."/>
        </authorList>
    </citation>
    <scope>NUCLEOTIDE SEQUENCE [LARGE SCALE GENOMIC DNA]</scope>
    <source>
        <strain evidence="4 5">DSM 12503</strain>
    </source>
</reference>
<sequence length="641" mass="71022">MFCRNCGSAVQDTSKFCTKCGYRIERDSQPEDQNNVQPVEGTENAEQPEAYDPAAAAYNPAAEAYDPAGEAYDPAAAAYDSAAAGYNSAAAGYNSAANQGISSEVLPGKRKGIKFRGKKAIIIVAAAVVLLLIGGVANAAAIQNFAISTFSSPEKYYQYVEAKSMEDTFSVVASLYDSNVRESFHWYDRSASGEINLELGEKGQDALNMLGTQGIDVSWLKKAGISFDASVKDNLLNTNMKLTVNGDKLISGDATLDLEKEIAYLQLPELTEKYLGMKLSDMDELFKSLDMMKKMYDSCPDKDEVNKLLNKYFSLAMSYVDDVKKSSATLSEEGITQKLTVLEIKIDGDTIRDMTEAILKTMQDDKELEDIIKKLDSVYEDMNSEYGDSEDLYESFQDGIKDSLENIDELSAYEGLQNMTVWVDSKGEIKGRSIEFDDGKIEVLMPEKGKNFGFEASVKYEDNTYSLSGSGKRSGSKIDGDFEATYNGDGLIDINVKDFDAENMRDGYVNGTFTVKPSSQISKVFSMADTYDISSYIKDMALKMDVSMKKDSASTKLSLLENNKLWGILMISANTGSGKKINLPDDSKVVFTDDEYDVSGWTDTFDWNGFLDKLSNTDLPSEWIDELRNINMDDVLPYYWY</sequence>
<evidence type="ECO:0000313" key="5">
    <source>
        <dbReference type="Proteomes" id="UP000184612"/>
    </source>
</evidence>
<dbReference type="Pfam" id="PF13240">
    <property type="entry name" value="Zn_Ribbon_1"/>
    <property type="match status" value="1"/>
</dbReference>
<feature type="transmembrane region" description="Helical" evidence="2">
    <location>
        <begin position="120"/>
        <end position="142"/>
    </location>
</feature>
<protein>
    <submittedName>
        <fullName evidence="4">Zinc-ribbon domain-containing protein</fullName>
    </submittedName>
</protein>
<evidence type="ECO:0000259" key="3">
    <source>
        <dbReference type="Pfam" id="PF13240"/>
    </source>
</evidence>
<dbReference type="AlphaFoldDB" id="A0A1M7Y7I0"/>
<dbReference type="EMBL" id="FRFD01000005">
    <property type="protein sequence ID" value="SHO48592.1"/>
    <property type="molecule type" value="Genomic_DNA"/>
</dbReference>
<dbReference type="STRING" id="1121345.SAMN02745217_01915"/>
<keyword evidence="2" id="KW-1133">Transmembrane helix</keyword>
<feature type="region of interest" description="Disordered" evidence="1">
    <location>
        <begin position="28"/>
        <end position="48"/>
    </location>
</feature>
<dbReference type="RefSeq" id="WP_073588618.1">
    <property type="nucleotide sequence ID" value="NZ_FRFD01000005.1"/>
</dbReference>
<evidence type="ECO:0000256" key="2">
    <source>
        <dbReference type="SAM" id="Phobius"/>
    </source>
</evidence>
<organism evidence="4 5">
    <name type="scientific">Anaerocolumna xylanovorans DSM 12503</name>
    <dbReference type="NCBI Taxonomy" id="1121345"/>
    <lineage>
        <taxon>Bacteria</taxon>
        <taxon>Bacillati</taxon>
        <taxon>Bacillota</taxon>
        <taxon>Clostridia</taxon>
        <taxon>Lachnospirales</taxon>
        <taxon>Lachnospiraceae</taxon>
        <taxon>Anaerocolumna</taxon>
    </lineage>
</organism>
<keyword evidence="2" id="KW-0812">Transmembrane</keyword>
<keyword evidence="5" id="KW-1185">Reference proteome</keyword>
<proteinExistence type="predicted"/>
<dbReference type="InterPro" id="IPR026870">
    <property type="entry name" value="Zinc_ribbon_dom"/>
</dbReference>
<accession>A0A1M7Y7I0</accession>
<keyword evidence="2" id="KW-0472">Membrane</keyword>
<evidence type="ECO:0000313" key="4">
    <source>
        <dbReference type="EMBL" id="SHO48592.1"/>
    </source>
</evidence>
<feature type="domain" description="Zinc-ribbon" evidence="3">
    <location>
        <begin position="2"/>
        <end position="23"/>
    </location>
</feature>
<gene>
    <name evidence="4" type="ORF">SAMN02745217_01915</name>
</gene>
<dbReference type="Proteomes" id="UP000184612">
    <property type="component" value="Unassembled WGS sequence"/>
</dbReference>